<dbReference type="InterPro" id="IPR016137">
    <property type="entry name" value="RGS"/>
</dbReference>
<dbReference type="OrthoDB" id="196547at2759"/>
<dbReference type="PRINTS" id="PR01301">
    <property type="entry name" value="RGSPROTEIN"/>
</dbReference>
<dbReference type="CDD" id="cd07440">
    <property type="entry name" value="RGS"/>
    <property type="match status" value="1"/>
</dbReference>
<dbReference type="PROSITE" id="PS50132">
    <property type="entry name" value="RGS"/>
    <property type="match status" value="1"/>
</dbReference>
<evidence type="ECO:0000313" key="3">
    <source>
        <dbReference type="EMBL" id="KAG1312322.1"/>
    </source>
</evidence>
<dbReference type="Proteomes" id="UP000716291">
    <property type="component" value="Unassembled WGS sequence"/>
</dbReference>
<gene>
    <name evidence="3" type="ORF">G6F64_003116</name>
</gene>
<dbReference type="EMBL" id="JAANQT010000294">
    <property type="protein sequence ID" value="KAG1312322.1"/>
    <property type="molecule type" value="Genomic_DNA"/>
</dbReference>
<accession>A0A9P7BUR4</accession>
<dbReference type="Pfam" id="PF00615">
    <property type="entry name" value="RGS"/>
    <property type="match status" value="1"/>
</dbReference>
<keyword evidence="4" id="KW-1185">Reference proteome</keyword>
<comment type="caution">
    <text evidence="3">The sequence shown here is derived from an EMBL/GenBank/DDBJ whole genome shotgun (WGS) entry which is preliminary data.</text>
</comment>
<feature type="region of interest" description="Disordered" evidence="1">
    <location>
        <begin position="1"/>
        <end position="40"/>
    </location>
</feature>
<feature type="compositionally biased region" description="Polar residues" evidence="1">
    <location>
        <begin position="75"/>
        <end position="85"/>
    </location>
</feature>
<feature type="domain" description="RGS" evidence="2">
    <location>
        <begin position="122"/>
        <end position="231"/>
    </location>
</feature>
<name>A0A9P7BUR4_RHIOR</name>
<dbReference type="AlphaFoldDB" id="A0A9P7BUR4"/>
<dbReference type="Gene3D" id="1.10.167.10">
    <property type="entry name" value="Regulator of G-protein Signalling 4, domain 2"/>
    <property type="match status" value="1"/>
</dbReference>
<feature type="compositionally biased region" description="Acidic residues" evidence="1">
    <location>
        <begin position="397"/>
        <end position="414"/>
    </location>
</feature>
<protein>
    <recommendedName>
        <fullName evidence="2">RGS domain-containing protein</fullName>
    </recommendedName>
</protein>
<reference evidence="3" key="1">
    <citation type="journal article" date="2020" name="Microb. Genom.">
        <title>Genetic diversity of clinical and environmental Mucorales isolates obtained from an investigation of mucormycosis cases among solid organ transplant recipients.</title>
        <authorList>
            <person name="Nguyen M.H."/>
            <person name="Kaul D."/>
            <person name="Muto C."/>
            <person name="Cheng S.J."/>
            <person name="Richter R.A."/>
            <person name="Bruno V.M."/>
            <person name="Liu G."/>
            <person name="Beyhan S."/>
            <person name="Sundermann A.J."/>
            <person name="Mounaud S."/>
            <person name="Pasculle A.W."/>
            <person name="Nierman W.C."/>
            <person name="Driscoll E."/>
            <person name="Cumbie R."/>
            <person name="Clancy C.J."/>
            <person name="Dupont C.L."/>
        </authorList>
    </citation>
    <scope>NUCLEOTIDE SEQUENCE</scope>
    <source>
        <strain evidence="3">GL11</strain>
    </source>
</reference>
<dbReference type="SMART" id="SM00315">
    <property type="entry name" value="RGS"/>
    <property type="match status" value="1"/>
</dbReference>
<proteinExistence type="predicted"/>
<dbReference type="InterPro" id="IPR044926">
    <property type="entry name" value="RGS_subdomain_2"/>
</dbReference>
<organism evidence="3 4">
    <name type="scientific">Rhizopus oryzae</name>
    <name type="common">Mucormycosis agent</name>
    <name type="synonym">Rhizopus arrhizus var. delemar</name>
    <dbReference type="NCBI Taxonomy" id="64495"/>
    <lineage>
        <taxon>Eukaryota</taxon>
        <taxon>Fungi</taxon>
        <taxon>Fungi incertae sedis</taxon>
        <taxon>Mucoromycota</taxon>
        <taxon>Mucoromycotina</taxon>
        <taxon>Mucoromycetes</taxon>
        <taxon>Mucorales</taxon>
        <taxon>Mucorineae</taxon>
        <taxon>Rhizopodaceae</taxon>
        <taxon>Rhizopus</taxon>
    </lineage>
</organism>
<dbReference type="PANTHER" id="PTHR10845">
    <property type="entry name" value="REGULATOR OF G PROTEIN SIGNALING"/>
    <property type="match status" value="1"/>
</dbReference>
<evidence type="ECO:0000259" key="2">
    <source>
        <dbReference type="PROSITE" id="PS50132"/>
    </source>
</evidence>
<sequence length="414" mass="46975">MYSSFVSRKPKDVNLENDEDEDEDDSSISSPITPLTPGTQPHGFHFFTSFNCKNESNMTRHYRIEPEPYRERSSSVGSIVSVNQQPRPPRKSSLVENETHFQLFRKPSVSLCVSIKEIKQTGLKLLLKSITPLGYFLYYLLTEYSSENLFFYIAVDSYQNHPFSSQVERCSIASRIASDYLSSSSELEVNLDDRIQRLVQKALEQQQSTLISSGHEFDAAKRHVFSLLNSSYHRFRMSSVWAIMESKCNELYNSERSQALIVNLLLSYIKHTKNGYCQEISKLVHSFCLVHLPAGYQQYSNQSFAAKSRPEPYQKSICATVNAMWSPANQDTFVLPSVAPMFPYPSTLWMTMLALSLYPPDLTHTIQDGTIYSDANAITPRQTDTGHLPAAKHPSEQTDEGTSEYDGDTTTDPL</sequence>
<evidence type="ECO:0000256" key="1">
    <source>
        <dbReference type="SAM" id="MobiDB-lite"/>
    </source>
</evidence>
<dbReference type="PANTHER" id="PTHR10845:SF192">
    <property type="entry name" value="DOUBLE HIT, ISOFORM B"/>
    <property type="match status" value="1"/>
</dbReference>
<feature type="region of interest" description="Disordered" evidence="1">
    <location>
        <begin position="380"/>
        <end position="414"/>
    </location>
</feature>
<feature type="compositionally biased region" description="Acidic residues" evidence="1">
    <location>
        <begin position="15"/>
        <end position="26"/>
    </location>
</feature>
<evidence type="ECO:0000313" key="4">
    <source>
        <dbReference type="Proteomes" id="UP000716291"/>
    </source>
</evidence>
<dbReference type="InterPro" id="IPR036305">
    <property type="entry name" value="RGS_sf"/>
</dbReference>
<feature type="region of interest" description="Disordered" evidence="1">
    <location>
        <begin position="75"/>
        <end position="94"/>
    </location>
</feature>
<dbReference type="SUPFAM" id="SSF48097">
    <property type="entry name" value="Regulator of G-protein signaling, RGS"/>
    <property type="match status" value="1"/>
</dbReference>